<dbReference type="PANTHER" id="PTHR12459:SF15">
    <property type="entry name" value="TRANSMEMBRANE PROTEIN 135"/>
    <property type="match status" value="1"/>
</dbReference>
<accession>A0A6A2WQ24</accession>
<organism evidence="1 2">
    <name type="scientific">Hibiscus syriacus</name>
    <name type="common">Rose of Sharon</name>
    <dbReference type="NCBI Taxonomy" id="106335"/>
    <lineage>
        <taxon>Eukaryota</taxon>
        <taxon>Viridiplantae</taxon>
        <taxon>Streptophyta</taxon>
        <taxon>Embryophyta</taxon>
        <taxon>Tracheophyta</taxon>
        <taxon>Spermatophyta</taxon>
        <taxon>Magnoliopsida</taxon>
        <taxon>eudicotyledons</taxon>
        <taxon>Gunneridae</taxon>
        <taxon>Pentapetalae</taxon>
        <taxon>rosids</taxon>
        <taxon>malvids</taxon>
        <taxon>Malvales</taxon>
        <taxon>Malvaceae</taxon>
        <taxon>Malvoideae</taxon>
        <taxon>Hibiscus</taxon>
    </lineage>
</organism>
<reference evidence="1" key="1">
    <citation type="submission" date="2019-09" db="EMBL/GenBank/DDBJ databases">
        <title>Draft genome information of white flower Hibiscus syriacus.</title>
        <authorList>
            <person name="Kim Y.-M."/>
        </authorList>
    </citation>
    <scope>NUCLEOTIDE SEQUENCE [LARGE SCALE GENOMIC DNA]</scope>
    <source>
        <strain evidence="1">YM2019G1</strain>
    </source>
</reference>
<name>A0A6A2WQ24_HIBSY</name>
<evidence type="ECO:0000313" key="1">
    <source>
        <dbReference type="EMBL" id="KAE8656280.1"/>
    </source>
</evidence>
<evidence type="ECO:0000313" key="2">
    <source>
        <dbReference type="Proteomes" id="UP000436088"/>
    </source>
</evidence>
<dbReference type="Proteomes" id="UP000436088">
    <property type="component" value="Unassembled WGS sequence"/>
</dbReference>
<sequence>MELSLYCLARAIESFSTWMADEGYLAGSKNLKRPDVVIFSLSTAIITHCYAQERQVFRSKYLNVLDWIFGVPPHRCQTTLANTFEIGFLSFMKAHHLLHGGC</sequence>
<keyword evidence="2" id="KW-1185">Reference proteome</keyword>
<dbReference type="AlphaFoldDB" id="A0A6A2WQ24"/>
<comment type="caution">
    <text evidence="1">The sequence shown here is derived from an EMBL/GenBank/DDBJ whole genome shotgun (WGS) entry which is preliminary data.</text>
</comment>
<proteinExistence type="predicted"/>
<dbReference type="InterPro" id="IPR026749">
    <property type="entry name" value="Tmem135"/>
</dbReference>
<dbReference type="PANTHER" id="PTHR12459">
    <property type="entry name" value="TRANSMEMBRANE PROTEIN 135-RELATED"/>
    <property type="match status" value="1"/>
</dbReference>
<protein>
    <submittedName>
        <fullName evidence="1">Uncharacterized protein</fullName>
    </submittedName>
</protein>
<dbReference type="EMBL" id="VEPZ02001768">
    <property type="protein sequence ID" value="KAE8656280.1"/>
    <property type="molecule type" value="Genomic_DNA"/>
</dbReference>
<gene>
    <name evidence="1" type="ORF">F3Y22_tig00117005pilonHSYRG00323</name>
</gene>